<evidence type="ECO:0000256" key="1">
    <source>
        <dbReference type="SAM" id="MobiDB-lite"/>
    </source>
</evidence>
<dbReference type="SMART" id="SM00220">
    <property type="entry name" value="S_TKc"/>
    <property type="match status" value="1"/>
</dbReference>
<feature type="region of interest" description="Disordered" evidence="1">
    <location>
        <begin position="239"/>
        <end position="275"/>
    </location>
</feature>
<dbReference type="Proteomes" id="UP000054558">
    <property type="component" value="Unassembled WGS sequence"/>
</dbReference>
<feature type="compositionally biased region" description="Basic and acidic residues" evidence="1">
    <location>
        <begin position="188"/>
        <end position="201"/>
    </location>
</feature>
<dbReference type="OrthoDB" id="4062651at2759"/>
<gene>
    <name evidence="3" type="ORF">KFL_001270050</name>
</gene>
<accession>A0A1Y1HYQ0</accession>
<feature type="compositionally biased region" description="Basic and acidic residues" evidence="1">
    <location>
        <begin position="256"/>
        <end position="275"/>
    </location>
</feature>
<dbReference type="InterPro" id="IPR011009">
    <property type="entry name" value="Kinase-like_dom_sf"/>
</dbReference>
<dbReference type="GO" id="GO:0007165">
    <property type="term" value="P:signal transduction"/>
    <property type="evidence" value="ECO:0000318"/>
    <property type="project" value="GO_Central"/>
</dbReference>
<dbReference type="AlphaFoldDB" id="A0A1Y1HYQ0"/>
<feature type="region of interest" description="Disordered" evidence="1">
    <location>
        <begin position="171"/>
        <end position="201"/>
    </location>
</feature>
<evidence type="ECO:0000313" key="4">
    <source>
        <dbReference type="Proteomes" id="UP000054558"/>
    </source>
</evidence>
<feature type="domain" description="Protein kinase" evidence="2">
    <location>
        <begin position="293"/>
        <end position="551"/>
    </location>
</feature>
<dbReference type="PROSITE" id="PS50011">
    <property type="entry name" value="PROTEIN_KINASE_DOM"/>
    <property type="match status" value="1"/>
</dbReference>
<feature type="region of interest" description="Disordered" evidence="1">
    <location>
        <begin position="28"/>
        <end position="138"/>
    </location>
</feature>
<dbReference type="STRING" id="105231.A0A1Y1HYQ0"/>
<dbReference type="GO" id="GO:0004674">
    <property type="term" value="F:protein serine/threonine kinase activity"/>
    <property type="evidence" value="ECO:0000318"/>
    <property type="project" value="GO_Central"/>
</dbReference>
<keyword evidence="4" id="KW-1185">Reference proteome</keyword>
<dbReference type="InterPro" id="IPR000719">
    <property type="entry name" value="Prot_kinase_dom"/>
</dbReference>
<dbReference type="PANTHER" id="PTHR23257">
    <property type="entry name" value="SERINE-THREONINE PROTEIN KINASE"/>
    <property type="match status" value="1"/>
</dbReference>
<dbReference type="Gene3D" id="1.10.510.10">
    <property type="entry name" value="Transferase(Phosphotransferase) domain 1"/>
    <property type="match status" value="1"/>
</dbReference>
<feature type="compositionally biased region" description="Low complexity" evidence="1">
    <location>
        <begin position="94"/>
        <end position="107"/>
    </location>
</feature>
<dbReference type="OMA" id="HEPYDEK"/>
<dbReference type="GO" id="GO:0005524">
    <property type="term" value="F:ATP binding"/>
    <property type="evidence" value="ECO:0007669"/>
    <property type="project" value="InterPro"/>
</dbReference>
<feature type="compositionally biased region" description="Acidic residues" evidence="1">
    <location>
        <begin position="78"/>
        <end position="92"/>
    </location>
</feature>
<name>A0A1Y1HYQ0_KLENI</name>
<dbReference type="Pfam" id="PF00069">
    <property type="entry name" value="Pkinase"/>
    <property type="match status" value="1"/>
</dbReference>
<evidence type="ECO:0000313" key="3">
    <source>
        <dbReference type="EMBL" id="GAQ82862.1"/>
    </source>
</evidence>
<evidence type="ECO:0000259" key="2">
    <source>
        <dbReference type="PROSITE" id="PS50011"/>
    </source>
</evidence>
<dbReference type="EMBL" id="DF237076">
    <property type="protein sequence ID" value="GAQ82862.1"/>
    <property type="molecule type" value="Genomic_DNA"/>
</dbReference>
<reference evidence="3 4" key="1">
    <citation type="journal article" date="2014" name="Nat. Commun.">
        <title>Klebsormidium flaccidum genome reveals primary factors for plant terrestrial adaptation.</title>
        <authorList>
            <person name="Hori K."/>
            <person name="Maruyama F."/>
            <person name="Fujisawa T."/>
            <person name="Togashi T."/>
            <person name="Yamamoto N."/>
            <person name="Seo M."/>
            <person name="Sato S."/>
            <person name="Yamada T."/>
            <person name="Mori H."/>
            <person name="Tajima N."/>
            <person name="Moriyama T."/>
            <person name="Ikeuchi M."/>
            <person name="Watanabe M."/>
            <person name="Wada H."/>
            <person name="Kobayashi K."/>
            <person name="Saito M."/>
            <person name="Masuda T."/>
            <person name="Sasaki-Sekimoto Y."/>
            <person name="Mashiguchi K."/>
            <person name="Awai K."/>
            <person name="Shimojima M."/>
            <person name="Masuda S."/>
            <person name="Iwai M."/>
            <person name="Nobusawa T."/>
            <person name="Narise T."/>
            <person name="Kondo S."/>
            <person name="Saito H."/>
            <person name="Sato R."/>
            <person name="Murakawa M."/>
            <person name="Ihara Y."/>
            <person name="Oshima-Yamada Y."/>
            <person name="Ohtaka K."/>
            <person name="Satoh M."/>
            <person name="Sonobe K."/>
            <person name="Ishii M."/>
            <person name="Ohtani R."/>
            <person name="Kanamori-Sato M."/>
            <person name="Honoki R."/>
            <person name="Miyazaki D."/>
            <person name="Mochizuki H."/>
            <person name="Umetsu J."/>
            <person name="Higashi K."/>
            <person name="Shibata D."/>
            <person name="Kamiya Y."/>
            <person name="Sato N."/>
            <person name="Nakamura Y."/>
            <person name="Tabata S."/>
            <person name="Ida S."/>
            <person name="Kurokawa K."/>
            <person name="Ohta H."/>
        </authorList>
    </citation>
    <scope>NUCLEOTIDE SEQUENCE [LARGE SCALE GENOMIC DNA]</scope>
    <source>
        <strain evidence="3 4">NIES-2285</strain>
    </source>
</reference>
<dbReference type="SUPFAM" id="SSF56112">
    <property type="entry name" value="Protein kinase-like (PK-like)"/>
    <property type="match status" value="1"/>
</dbReference>
<sequence>MPVVRDCVYSSLSAATGFEVVPAGGERLQNAREAPLVDDGEISGGDVQEGEQEGVLVQEGGEEGDVQEGGEGGRRQEEEAEVEFLEAGETEIEPASSAAAKPSAPAPLENQAPEFQPAPVPQTTDSQTEQSPQDLTPVGLFSGDAFAIEIPRAASANVMLFSQTSVNPFSGASYPPLPEQSLEPEAESTEKSSKSIQKKEIEKIDAREQEVEEVRTAEGNLETIWGEPVAAELRGEAEGAAEMDEGPIHTTLEEAQVGRRGDDSGAEEQRPSKGPLDHLFADFACPPKFVSKWKLVKELGRGGEAVVYHVRAADEAGTWRDYAMKVELPGEDGRYLNNQINEARFMDACRGPRVMPLAGYALVRGRVALLLPLADAAAPLFVAGRVLASAADFYWATWLGLEIARGVGDIHRAGVVHRDVKLDNVHLLGGVPCVSDFGLALRPHEAAASGVTSTAGYCPPEAHDRQSQDMTGDIFAAGVTFYTLVTGRLPSDGFTFDIELRLHLADGGRYPWPAECRAVGQPLIDIVEACWEQDAAARPTAAHLARRLELLLARMRQLVKAQGGDVTV</sequence>
<dbReference type="InterPro" id="IPR050167">
    <property type="entry name" value="Ser_Thr_protein_kinase"/>
</dbReference>
<protein>
    <recommendedName>
        <fullName evidence="2">Protein kinase domain-containing protein</fullName>
    </recommendedName>
</protein>
<feature type="compositionally biased region" description="Polar residues" evidence="1">
    <location>
        <begin position="121"/>
        <end position="134"/>
    </location>
</feature>
<organism evidence="3 4">
    <name type="scientific">Klebsormidium nitens</name>
    <name type="common">Green alga</name>
    <name type="synonym">Ulothrix nitens</name>
    <dbReference type="NCBI Taxonomy" id="105231"/>
    <lineage>
        <taxon>Eukaryota</taxon>
        <taxon>Viridiplantae</taxon>
        <taxon>Streptophyta</taxon>
        <taxon>Klebsormidiophyceae</taxon>
        <taxon>Klebsormidiales</taxon>
        <taxon>Klebsormidiaceae</taxon>
        <taxon>Klebsormidium</taxon>
    </lineage>
</organism>
<proteinExistence type="predicted"/>